<reference evidence="1 2" key="1">
    <citation type="submission" date="2016-11" db="EMBL/GenBank/DDBJ databases">
        <title>Paenibacillus species isolates.</title>
        <authorList>
            <person name="Beno S.M."/>
        </authorList>
    </citation>
    <scope>NUCLEOTIDE SEQUENCE [LARGE SCALE GENOMIC DNA]</scope>
    <source>
        <strain evidence="1 2">FSL F4-0100</strain>
    </source>
</reference>
<dbReference type="OrthoDB" id="383574at2"/>
<name>A0A1R1B3Y3_PAELA</name>
<dbReference type="CDD" id="cd14489">
    <property type="entry name" value="CBM_SBP_bac_1_like"/>
    <property type="match status" value="1"/>
</dbReference>
<dbReference type="Proteomes" id="UP000187074">
    <property type="component" value="Unassembled WGS sequence"/>
</dbReference>
<dbReference type="Gene3D" id="3.40.190.10">
    <property type="entry name" value="Periplasmic binding protein-like II"/>
    <property type="match status" value="1"/>
</dbReference>
<evidence type="ECO:0000313" key="2">
    <source>
        <dbReference type="Proteomes" id="UP000187074"/>
    </source>
</evidence>
<dbReference type="AlphaFoldDB" id="A0A1R1B3Y3"/>
<gene>
    <name evidence="1" type="ORF">BK123_11550</name>
</gene>
<dbReference type="PANTHER" id="PTHR43649:SF27">
    <property type="entry name" value="EXTRACELLULAR SOLUTE-BINDING PROTEIN FAMILY 1"/>
    <property type="match status" value="1"/>
</dbReference>
<dbReference type="STRING" id="1401.BK123_11550"/>
<sequence length="958" mass="107457">MRVRAIWKRSLLAVLCGVLGWATLLLLPDGSSAPLAATDAAVKTVSPEEAFEGKEGSYARYLQDHADERLPSDEIRIEAERQPISGSGAVVAMEREGAEGSAALSGESGEISWDVDIEEGGLYHLYVRYYPMEGRSEAIERALFIDGQLPFTEAERLLFPRAWGNKEERIRQDANGNDMRPSQVEIPAWEEMALSDADGYYEEPYRFYFAKGKHRITLRSVREPMLVDYLVLRPAKEIPAYADLRASYERLGYGKPAEGTLISVQGEDAAVKSSPTLYPLADRSSPATEPFHPKEIRLNTIGGNNWRIPGQSITWTFEAPQDGLYKIAVKYRQHFVQSLEVSRRLKIDGQVPFAEANCIGFKPGGGWQMMQLGNPEEPYLFYLTKGKHRLSLEVTLGEMTQHIRSVEQAVLELNQLYRKIIMITGGSPDPFRDYELQKRIPELRETFEAEGRRLQGVIGSMEQLYGGKGERMAVLNTVAFQLLDLADDPESIAKRLDAFKSNIVALGTWMLTAKELPLEIDYLIVASEEARLPQADVSWLANAEHGVRQFLLSFFTDYDAVGATDEEAEAVDVWVTGGRDQAQLIKSMIDTSFTPQTGIPVNLRLVDPAVLLPATLAGSGPDVALASSNVIDFAMRGALQDLSVFDSFQHVKQRFAASAFVPFEYEGGVYAIPEQQTFPMLFYRKDVLEEIGAEVPQTWEEMYALIPVLNKRQLSIGLTPDVTMDILLYQNGGSYYKDGGKASGLDAEEALLAFKRWTDLYVNYKAPQQFDFINRFRIGEMPVGIADYTTYNSLVVFAPEIRGLWAFAPVPGTPESEAAIHRESASVTLGSVMFKRAKNKENAWAFIDWWTGKEAQLTFGRELEALMGAAARYPTANLEALRELPWPADDFERLMEQLEWVRGVPDVPGGYFTKRHLNNAFFEVLNKGANPRETLKDYARTINQEITVKRREFHLPTD</sequence>
<dbReference type="InterPro" id="IPR050490">
    <property type="entry name" value="Bact_solute-bd_prot1"/>
</dbReference>
<dbReference type="RefSeq" id="WP_076322540.1">
    <property type="nucleotide sequence ID" value="NZ_MRTF01000003.1"/>
</dbReference>
<evidence type="ECO:0008006" key="3">
    <source>
        <dbReference type="Google" id="ProtNLM"/>
    </source>
</evidence>
<dbReference type="EMBL" id="MRTF01000003">
    <property type="protein sequence ID" value="OME93870.1"/>
    <property type="molecule type" value="Genomic_DNA"/>
</dbReference>
<proteinExistence type="predicted"/>
<organism evidence="1 2">
    <name type="scientific">Paenibacillus lautus</name>
    <name type="common">Bacillus lautus</name>
    <dbReference type="NCBI Taxonomy" id="1401"/>
    <lineage>
        <taxon>Bacteria</taxon>
        <taxon>Bacillati</taxon>
        <taxon>Bacillota</taxon>
        <taxon>Bacilli</taxon>
        <taxon>Bacillales</taxon>
        <taxon>Paenibacillaceae</taxon>
        <taxon>Paenibacillus</taxon>
    </lineage>
</organism>
<evidence type="ECO:0000313" key="1">
    <source>
        <dbReference type="EMBL" id="OME93870.1"/>
    </source>
</evidence>
<comment type="caution">
    <text evidence="1">The sequence shown here is derived from an EMBL/GenBank/DDBJ whole genome shotgun (WGS) entry which is preliminary data.</text>
</comment>
<dbReference type="PANTHER" id="PTHR43649">
    <property type="entry name" value="ARABINOSE-BINDING PROTEIN-RELATED"/>
    <property type="match status" value="1"/>
</dbReference>
<dbReference type="Gene3D" id="2.60.120.260">
    <property type="entry name" value="Galactose-binding domain-like"/>
    <property type="match status" value="2"/>
</dbReference>
<accession>A0A1R1B3Y3</accession>
<protein>
    <recommendedName>
        <fullName evidence="3">ABC transporter substrate-binding protein</fullName>
    </recommendedName>
</protein>
<dbReference type="SUPFAM" id="SSF53850">
    <property type="entry name" value="Periplasmic binding protein-like II"/>
    <property type="match status" value="1"/>
</dbReference>
<dbReference type="InterPro" id="IPR006059">
    <property type="entry name" value="SBP"/>
</dbReference>
<dbReference type="Pfam" id="PF01547">
    <property type="entry name" value="SBP_bac_1"/>
    <property type="match status" value="1"/>
</dbReference>